<dbReference type="InterPro" id="IPR006910">
    <property type="entry name" value="Rad21_Rec8_N"/>
</dbReference>
<feature type="domain" description="Rad21/Rec8-like protein N-terminal" evidence="4">
    <location>
        <begin position="3"/>
        <end position="70"/>
    </location>
</feature>
<organism evidence="5 7">
    <name type="scientific">Medicago truncatula</name>
    <name type="common">Barrel medic</name>
    <name type="synonym">Medicago tribuloides</name>
    <dbReference type="NCBI Taxonomy" id="3880"/>
    <lineage>
        <taxon>Eukaryota</taxon>
        <taxon>Viridiplantae</taxon>
        <taxon>Streptophyta</taxon>
        <taxon>Embryophyta</taxon>
        <taxon>Tracheophyta</taxon>
        <taxon>Spermatophyta</taxon>
        <taxon>Magnoliopsida</taxon>
        <taxon>eudicotyledons</taxon>
        <taxon>Gunneridae</taxon>
        <taxon>Pentapetalae</taxon>
        <taxon>rosids</taxon>
        <taxon>fabids</taxon>
        <taxon>Fabales</taxon>
        <taxon>Fabaceae</taxon>
        <taxon>Papilionoideae</taxon>
        <taxon>50 kb inversion clade</taxon>
        <taxon>NPAAA clade</taxon>
        <taxon>Hologalegina</taxon>
        <taxon>IRL clade</taxon>
        <taxon>Trifolieae</taxon>
        <taxon>Medicago</taxon>
    </lineage>
</organism>
<keyword evidence="7" id="KW-1185">Reference proteome</keyword>
<evidence type="ECO:0000256" key="1">
    <source>
        <dbReference type="ARBA" id="ARBA00004123"/>
    </source>
</evidence>
<reference evidence="6" key="3">
    <citation type="submission" date="2015-04" db="UniProtKB">
        <authorList>
            <consortium name="EnsemblPlants"/>
        </authorList>
    </citation>
    <scope>IDENTIFICATION</scope>
    <source>
        <strain evidence="6">cv. Jemalong A17</strain>
    </source>
</reference>
<dbReference type="PANTHER" id="PTHR12585">
    <property type="entry name" value="SCC1 / RAD21 FAMILY MEMBER"/>
    <property type="match status" value="1"/>
</dbReference>
<evidence type="ECO:0000313" key="5">
    <source>
        <dbReference type="EMBL" id="AES69273.2"/>
    </source>
</evidence>
<evidence type="ECO:0000256" key="2">
    <source>
        <dbReference type="ARBA" id="ARBA00023242"/>
    </source>
</evidence>
<dbReference type="GO" id="GO:0005634">
    <property type="term" value="C:nucleus"/>
    <property type="evidence" value="ECO:0007669"/>
    <property type="project" value="UniProtKB-SubCell"/>
</dbReference>
<name>G7J1Q1_MEDTR</name>
<dbReference type="HOGENOM" id="CLU_1398235_0_0_1"/>
<dbReference type="EMBL" id="CM001219">
    <property type="protein sequence ID" value="AES69273.2"/>
    <property type="molecule type" value="Genomic_DNA"/>
</dbReference>
<dbReference type="eggNOG" id="KOG1213">
    <property type="taxonomic scope" value="Eukaryota"/>
</dbReference>
<comment type="subcellular location">
    <subcellularLocation>
        <location evidence="1">Nucleus</location>
    </subcellularLocation>
</comment>
<dbReference type="PANTHER" id="PTHR12585:SF55">
    <property type="entry name" value="SISTER CHROMATID COHESION 1 PROTEIN 3"/>
    <property type="match status" value="1"/>
</dbReference>
<accession>G7J1Q1</accession>
<dbReference type="EnsemblPlants" id="AES69273">
    <property type="protein sequence ID" value="AES69273"/>
    <property type="gene ID" value="MTR_3g026750"/>
</dbReference>
<gene>
    <name evidence="5" type="ordered locus">MTR_3g026750</name>
</gene>
<dbReference type="Pfam" id="PF04825">
    <property type="entry name" value="Rad21_Rec8_N"/>
    <property type="match status" value="1"/>
</dbReference>
<accession>A0A0C3VD29</accession>
<dbReference type="GO" id="GO:0008278">
    <property type="term" value="C:cohesin complex"/>
    <property type="evidence" value="ECO:0007669"/>
    <property type="project" value="InterPro"/>
</dbReference>
<proteinExistence type="predicted"/>
<evidence type="ECO:0000256" key="3">
    <source>
        <dbReference type="SAM" id="MobiDB-lite"/>
    </source>
</evidence>
<dbReference type="PaxDb" id="3880-AES69273"/>
<sequence length="195" mass="21836">MDMDEKIKKSKYHSVDIKSTVNHILKVSVPVSLRLSAILLFGVVRIYSKKVDNVLSDCNNIQKRLLKVYPVIILPKNTMAMGDSKVAARNAITLPENFQLDELDLDFETGSTDDPTPTDVGNTQAQQQHDPTPTEVVNTHAQQQQNISAHPEQTHDVYVINEDAPQIYYHGGHDNSDDPVVQDDSATYMSDEHIL</sequence>
<dbReference type="InterPro" id="IPR039781">
    <property type="entry name" value="Rad21/Rec8-like"/>
</dbReference>
<reference evidence="5 7" key="1">
    <citation type="journal article" date="2011" name="Nature">
        <title>The Medicago genome provides insight into the evolution of rhizobial symbioses.</title>
        <authorList>
            <person name="Young N.D."/>
            <person name="Debelle F."/>
            <person name="Oldroyd G.E."/>
            <person name="Geurts R."/>
            <person name="Cannon S.B."/>
            <person name="Udvardi M.K."/>
            <person name="Benedito V.A."/>
            <person name="Mayer K.F."/>
            <person name="Gouzy J."/>
            <person name="Schoof H."/>
            <person name="Van de Peer Y."/>
            <person name="Proost S."/>
            <person name="Cook D.R."/>
            <person name="Meyers B.C."/>
            <person name="Spannagl M."/>
            <person name="Cheung F."/>
            <person name="De Mita S."/>
            <person name="Krishnakumar V."/>
            <person name="Gundlach H."/>
            <person name="Zhou S."/>
            <person name="Mudge J."/>
            <person name="Bharti A.K."/>
            <person name="Murray J.D."/>
            <person name="Naoumkina M.A."/>
            <person name="Rosen B."/>
            <person name="Silverstein K.A."/>
            <person name="Tang H."/>
            <person name="Rombauts S."/>
            <person name="Zhao P.X."/>
            <person name="Zhou P."/>
            <person name="Barbe V."/>
            <person name="Bardou P."/>
            <person name="Bechner M."/>
            <person name="Bellec A."/>
            <person name="Berger A."/>
            <person name="Berges H."/>
            <person name="Bidwell S."/>
            <person name="Bisseling T."/>
            <person name="Choisne N."/>
            <person name="Couloux A."/>
            <person name="Denny R."/>
            <person name="Deshpande S."/>
            <person name="Dai X."/>
            <person name="Doyle J.J."/>
            <person name="Dudez A.M."/>
            <person name="Farmer A.D."/>
            <person name="Fouteau S."/>
            <person name="Franken C."/>
            <person name="Gibelin C."/>
            <person name="Gish J."/>
            <person name="Goldstein S."/>
            <person name="Gonzalez A.J."/>
            <person name="Green P.J."/>
            <person name="Hallab A."/>
            <person name="Hartog M."/>
            <person name="Hua A."/>
            <person name="Humphray S.J."/>
            <person name="Jeong D.H."/>
            <person name="Jing Y."/>
            <person name="Jocker A."/>
            <person name="Kenton S.M."/>
            <person name="Kim D.J."/>
            <person name="Klee K."/>
            <person name="Lai H."/>
            <person name="Lang C."/>
            <person name="Lin S."/>
            <person name="Macmil S.L."/>
            <person name="Magdelenat G."/>
            <person name="Matthews L."/>
            <person name="McCorrison J."/>
            <person name="Monaghan E.L."/>
            <person name="Mun J.H."/>
            <person name="Najar F.Z."/>
            <person name="Nicholson C."/>
            <person name="Noirot C."/>
            <person name="O'Bleness M."/>
            <person name="Paule C.R."/>
            <person name="Poulain J."/>
            <person name="Prion F."/>
            <person name="Qin B."/>
            <person name="Qu C."/>
            <person name="Retzel E.F."/>
            <person name="Riddle C."/>
            <person name="Sallet E."/>
            <person name="Samain S."/>
            <person name="Samson N."/>
            <person name="Sanders I."/>
            <person name="Saurat O."/>
            <person name="Scarpelli C."/>
            <person name="Schiex T."/>
            <person name="Segurens B."/>
            <person name="Severin A.J."/>
            <person name="Sherrier D.J."/>
            <person name="Shi R."/>
            <person name="Sims S."/>
            <person name="Singer S.R."/>
            <person name="Sinharoy S."/>
            <person name="Sterck L."/>
            <person name="Viollet A."/>
            <person name="Wang B.B."/>
            <person name="Wang K."/>
            <person name="Wang M."/>
            <person name="Wang X."/>
            <person name="Warfsmann J."/>
            <person name="Weissenbach J."/>
            <person name="White D.D."/>
            <person name="White J.D."/>
            <person name="Wiley G.B."/>
            <person name="Wincker P."/>
            <person name="Xing Y."/>
            <person name="Yang L."/>
            <person name="Yao Z."/>
            <person name="Ying F."/>
            <person name="Zhai J."/>
            <person name="Zhou L."/>
            <person name="Zuber A."/>
            <person name="Denarie J."/>
            <person name="Dixon R.A."/>
            <person name="May G.D."/>
            <person name="Schwartz D.C."/>
            <person name="Rogers J."/>
            <person name="Quetier F."/>
            <person name="Town C.D."/>
            <person name="Roe B.A."/>
        </authorList>
    </citation>
    <scope>NUCLEOTIDE SEQUENCE [LARGE SCALE GENOMIC DNA]</scope>
    <source>
        <strain evidence="5">A17</strain>
        <strain evidence="6 7">cv. Jemalong A17</strain>
    </source>
</reference>
<dbReference type="Proteomes" id="UP000002051">
    <property type="component" value="Chromosome 3"/>
</dbReference>
<evidence type="ECO:0000313" key="6">
    <source>
        <dbReference type="EnsemblPlants" id="AES69273"/>
    </source>
</evidence>
<evidence type="ECO:0000259" key="4">
    <source>
        <dbReference type="Pfam" id="PF04825"/>
    </source>
</evidence>
<reference evidence="5 7" key="2">
    <citation type="journal article" date="2014" name="BMC Genomics">
        <title>An improved genome release (version Mt4.0) for the model legume Medicago truncatula.</title>
        <authorList>
            <person name="Tang H."/>
            <person name="Krishnakumar V."/>
            <person name="Bidwell S."/>
            <person name="Rosen B."/>
            <person name="Chan A."/>
            <person name="Zhou S."/>
            <person name="Gentzbittel L."/>
            <person name="Childs K.L."/>
            <person name="Yandell M."/>
            <person name="Gundlach H."/>
            <person name="Mayer K.F."/>
            <person name="Schwartz D.C."/>
            <person name="Town C.D."/>
        </authorList>
    </citation>
    <scope>GENOME REANNOTATION</scope>
    <source>
        <strain evidence="6 7">cv. Jemalong A17</strain>
    </source>
</reference>
<dbReference type="GO" id="GO:0007062">
    <property type="term" value="P:sister chromatid cohesion"/>
    <property type="evidence" value="ECO:0007669"/>
    <property type="project" value="InterPro"/>
</dbReference>
<keyword evidence="2" id="KW-0539">Nucleus</keyword>
<protein>
    <submittedName>
        <fullName evidence="5">Rad21/Rec8-like protein, amino-terminal protein</fullName>
    </submittedName>
</protein>
<dbReference type="AlphaFoldDB" id="G7J1Q1"/>
<feature type="region of interest" description="Disordered" evidence="3">
    <location>
        <begin position="106"/>
        <end position="132"/>
    </location>
</feature>
<evidence type="ECO:0000313" key="7">
    <source>
        <dbReference type="Proteomes" id="UP000002051"/>
    </source>
</evidence>
<feature type="compositionally biased region" description="Polar residues" evidence="3">
    <location>
        <begin position="109"/>
        <end position="132"/>
    </location>
</feature>
<dbReference type="STRING" id="3880.G7J1Q1"/>